<dbReference type="InterPro" id="IPR000653">
    <property type="entry name" value="DegT/StrS_aminotransferase"/>
</dbReference>
<dbReference type="CDD" id="cd00616">
    <property type="entry name" value="AHBA_syn"/>
    <property type="match status" value="1"/>
</dbReference>
<evidence type="ECO:0000256" key="5">
    <source>
        <dbReference type="RuleBase" id="RU004508"/>
    </source>
</evidence>
<gene>
    <name evidence="6" type="ORF">DZ860_08210</name>
</gene>
<dbReference type="GO" id="GO:0000271">
    <property type="term" value="P:polysaccharide biosynthetic process"/>
    <property type="evidence" value="ECO:0007669"/>
    <property type="project" value="TreeGrafter"/>
</dbReference>
<comment type="similarity">
    <text evidence="2 5">Belongs to the DegT/DnrJ/EryC1 family.</text>
</comment>
<dbReference type="Proteomes" id="UP000273252">
    <property type="component" value="Unassembled WGS sequence"/>
</dbReference>
<reference evidence="6 7" key="1">
    <citation type="submission" date="2018-08" db="EMBL/GenBank/DDBJ databases">
        <title>Vibrio isolated from the Eastern China Marginal Seas.</title>
        <authorList>
            <person name="Li Y."/>
        </authorList>
    </citation>
    <scope>NUCLEOTIDE SEQUENCE [LARGE SCALE GENOMIC DNA]</scope>
    <source>
        <strain evidence="6 7">BEI233</strain>
    </source>
</reference>
<dbReference type="Gene3D" id="3.90.1150.10">
    <property type="entry name" value="Aspartate Aminotransferase, domain 1"/>
    <property type="match status" value="1"/>
</dbReference>
<dbReference type="OrthoDB" id="9804264at2"/>
<feature type="active site" description="Proton acceptor" evidence="3">
    <location>
        <position position="182"/>
    </location>
</feature>
<dbReference type="EMBL" id="QVMU01000005">
    <property type="protein sequence ID" value="RJX72385.1"/>
    <property type="molecule type" value="Genomic_DNA"/>
</dbReference>
<dbReference type="Gene3D" id="3.40.640.10">
    <property type="entry name" value="Type I PLP-dependent aspartate aminotransferase-like (Major domain)"/>
    <property type="match status" value="1"/>
</dbReference>
<keyword evidence="7" id="KW-1185">Reference proteome</keyword>
<dbReference type="InterPro" id="IPR015424">
    <property type="entry name" value="PyrdxlP-dep_Trfase"/>
</dbReference>
<dbReference type="GO" id="GO:0030170">
    <property type="term" value="F:pyridoxal phosphate binding"/>
    <property type="evidence" value="ECO:0007669"/>
    <property type="project" value="TreeGrafter"/>
</dbReference>
<keyword evidence="6" id="KW-0808">Transferase</keyword>
<proteinExistence type="inferred from homology"/>
<evidence type="ECO:0000256" key="4">
    <source>
        <dbReference type="PIRSR" id="PIRSR000390-2"/>
    </source>
</evidence>
<dbReference type="PANTHER" id="PTHR30244:SF34">
    <property type="entry name" value="DTDP-4-AMINO-4,6-DIDEOXYGALACTOSE TRANSAMINASE"/>
    <property type="match status" value="1"/>
</dbReference>
<evidence type="ECO:0000256" key="3">
    <source>
        <dbReference type="PIRSR" id="PIRSR000390-1"/>
    </source>
</evidence>
<dbReference type="Pfam" id="PF01041">
    <property type="entry name" value="DegT_DnrJ_EryC1"/>
    <property type="match status" value="1"/>
</dbReference>
<evidence type="ECO:0000313" key="6">
    <source>
        <dbReference type="EMBL" id="RJX72385.1"/>
    </source>
</evidence>
<organism evidence="6 7">
    <name type="scientific">Vibrio sinensis</name>
    <dbReference type="NCBI Taxonomy" id="2302434"/>
    <lineage>
        <taxon>Bacteria</taxon>
        <taxon>Pseudomonadati</taxon>
        <taxon>Pseudomonadota</taxon>
        <taxon>Gammaproteobacteria</taxon>
        <taxon>Vibrionales</taxon>
        <taxon>Vibrionaceae</taxon>
        <taxon>Vibrio</taxon>
    </lineage>
</organism>
<name>A0A3A6QIL1_9VIBR</name>
<dbReference type="PANTHER" id="PTHR30244">
    <property type="entry name" value="TRANSAMINASE"/>
    <property type="match status" value="1"/>
</dbReference>
<evidence type="ECO:0000256" key="1">
    <source>
        <dbReference type="ARBA" id="ARBA00022898"/>
    </source>
</evidence>
<dbReference type="GO" id="GO:0008483">
    <property type="term" value="F:transaminase activity"/>
    <property type="evidence" value="ECO:0007669"/>
    <property type="project" value="UniProtKB-KW"/>
</dbReference>
<accession>A0A3A6QIL1</accession>
<evidence type="ECO:0000256" key="2">
    <source>
        <dbReference type="ARBA" id="ARBA00037999"/>
    </source>
</evidence>
<feature type="modified residue" description="N6-(pyridoxal phosphate)lysine" evidence="4">
    <location>
        <position position="182"/>
    </location>
</feature>
<dbReference type="AlphaFoldDB" id="A0A3A6QIL1"/>
<dbReference type="InterPro" id="IPR015421">
    <property type="entry name" value="PyrdxlP-dep_Trfase_major"/>
</dbReference>
<dbReference type="SUPFAM" id="SSF53383">
    <property type="entry name" value="PLP-dependent transferases"/>
    <property type="match status" value="1"/>
</dbReference>
<dbReference type="PIRSF" id="PIRSF000390">
    <property type="entry name" value="PLP_StrS"/>
    <property type="match status" value="1"/>
</dbReference>
<dbReference type="InterPro" id="IPR015422">
    <property type="entry name" value="PyrdxlP-dep_Trfase_small"/>
</dbReference>
<comment type="caution">
    <text evidence="6">The sequence shown here is derived from an EMBL/GenBank/DDBJ whole genome shotgun (WGS) entry which is preliminary data.</text>
</comment>
<keyword evidence="6" id="KW-0032">Aminotransferase</keyword>
<keyword evidence="1 4" id="KW-0663">Pyridoxal phosphate</keyword>
<protein>
    <submittedName>
        <fullName evidence="6">DegT/DnrJ/EryC1/StrS family aminotransferase</fullName>
    </submittedName>
</protein>
<dbReference type="RefSeq" id="WP_120030449.1">
    <property type="nucleotide sequence ID" value="NZ_QVMU01000005.1"/>
</dbReference>
<sequence>MIPLTKTFMPPKDELMPALEKVLYSGYIAQGEAVDIFENKLALYLGNSNCLTVNSGSSALHIALILAGVKDGDEVITTALTAEPTNTVISQSGAKIVWADIDPKTGNLCPEDVERKITEKTRAIMVVDYAGVPMDIKKFQEIEKKYGIPIIEDGAHAFGASFEDKKIGNHFRYTVFSFQAIKHFTTIDGGVLCLKDDHEFEKAKLIRWFGISKKLTRQENDITVQGYKYHMNNVNATVGLIQLNHIEKVVDRYIKNGRFFDEALKNIPGIELLEYYPNSQPSYWLYTVKVKNKQNFIKTMTDKGIMVSDLHKRNDSHTIFRDSKIQLSKLDEFEREWVHIPCGWWVTDEDREYIVNVIREGW</sequence>
<evidence type="ECO:0000313" key="7">
    <source>
        <dbReference type="Proteomes" id="UP000273252"/>
    </source>
</evidence>